<dbReference type="RefSeq" id="WP_317701826.1">
    <property type="nucleotide sequence ID" value="NZ_CP136921.1"/>
</dbReference>
<dbReference type="Proteomes" id="UP001303211">
    <property type="component" value="Chromosome"/>
</dbReference>
<protein>
    <recommendedName>
        <fullName evidence="3">HTH marR-type domain-containing protein</fullName>
    </recommendedName>
</protein>
<evidence type="ECO:0008006" key="3">
    <source>
        <dbReference type="Google" id="ProtNLM"/>
    </source>
</evidence>
<dbReference type="EMBL" id="CP136921">
    <property type="protein sequence ID" value="WOO32365.1"/>
    <property type="molecule type" value="Genomic_DNA"/>
</dbReference>
<dbReference type="InterPro" id="IPR036388">
    <property type="entry name" value="WH-like_DNA-bd_sf"/>
</dbReference>
<proteinExistence type="predicted"/>
<organism evidence="1 2">
    <name type="scientific">Diaphorobacter limosus</name>
    <dbReference type="NCBI Taxonomy" id="3036128"/>
    <lineage>
        <taxon>Bacteria</taxon>
        <taxon>Pseudomonadati</taxon>
        <taxon>Pseudomonadota</taxon>
        <taxon>Betaproteobacteria</taxon>
        <taxon>Burkholderiales</taxon>
        <taxon>Comamonadaceae</taxon>
        <taxon>Diaphorobacter</taxon>
    </lineage>
</organism>
<dbReference type="InterPro" id="IPR036390">
    <property type="entry name" value="WH_DNA-bd_sf"/>
</dbReference>
<keyword evidence="2" id="KW-1185">Reference proteome</keyword>
<gene>
    <name evidence="1" type="ORF">P4826_18605</name>
</gene>
<name>A0ABZ0J2C3_9BURK</name>
<evidence type="ECO:0000313" key="2">
    <source>
        <dbReference type="Proteomes" id="UP001303211"/>
    </source>
</evidence>
<dbReference type="SUPFAM" id="SSF46785">
    <property type="entry name" value="Winged helix' DNA-binding domain"/>
    <property type="match status" value="1"/>
</dbReference>
<reference evidence="1 2" key="1">
    <citation type="submission" date="2023-03" db="EMBL/GenBank/DDBJ databases">
        <title>Diaphorobacter basophil sp. nov., isolated from a sewage-treatment plant.</title>
        <authorList>
            <person name="Yang K."/>
        </authorList>
    </citation>
    <scope>NUCLEOTIDE SEQUENCE [LARGE SCALE GENOMIC DNA]</scope>
    <source>
        <strain evidence="1 2">Y-1</strain>
    </source>
</reference>
<evidence type="ECO:0000313" key="1">
    <source>
        <dbReference type="EMBL" id="WOO32365.1"/>
    </source>
</evidence>
<sequence length="112" mass="12148">MQLHVGTPADMGGRFAGAWNRAAAGEQVNETHVTFLDVQTMLDTLTPKRLELLRHVHRQAVGNVRELAQALGRDYKNVHGDVAILEAAGLLVRDGGKLTAPWEQVQATVSLA</sequence>
<dbReference type="Gene3D" id="1.10.10.10">
    <property type="entry name" value="Winged helix-like DNA-binding domain superfamily/Winged helix DNA-binding domain"/>
    <property type="match status" value="1"/>
</dbReference>
<accession>A0ABZ0J2C3</accession>
<dbReference type="Pfam" id="PF25212">
    <property type="entry name" value="HVO_A0114"/>
    <property type="match status" value="1"/>
</dbReference>